<comment type="caution">
    <text evidence="1">The sequence shown here is derived from an EMBL/GenBank/DDBJ whole genome shotgun (WGS) entry which is preliminary data.</text>
</comment>
<sequence>MLLPLNSVQLNIVAVLDIGGALIKQSLEQELFIMDNCVTSDGSRSDGQGTVALSTTCTQGQVINWIIYPIGNLTGARISKIRFLDREVCTHLQIYGAPAIAVSPSYTPGVTPVYDYWAGMVLPDLPPGRYNYQLEVQVGGCLLQTESPSLNVLPLQ</sequence>
<dbReference type="EMBL" id="QYYD01000008">
    <property type="protein sequence ID" value="RJF75407.1"/>
    <property type="molecule type" value="Genomic_DNA"/>
</dbReference>
<dbReference type="OrthoDB" id="8245613at2"/>
<dbReference type="AlphaFoldDB" id="A0A418VGY7"/>
<organism evidence="1 2">
    <name type="scientific">Rhodopseudomonas palustris</name>
    <dbReference type="NCBI Taxonomy" id="1076"/>
    <lineage>
        <taxon>Bacteria</taxon>
        <taxon>Pseudomonadati</taxon>
        <taxon>Pseudomonadota</taxon>
        <taxon>Alphaproteobacteria</taxon>
        <taxon>Hyphomicrobiales</taxon>
        <taxon>Nitrobacteraceae</taxon>
        <taxon>Rhodopseudomonas</taxon>
    </lineage>
</organism>
<evidence type="ECO:0000313" key="1">
    <source>
        <dbReference type="EMBL" id="RJF75407.1"/>
    </source>
</evidence>
<protein>
    <submittedName>
        <fullName evidence="1">Uncharacterized protein</fullName>
    </submittedName>
</protein>
<dbReference type="Proteomes" id="UP000285523">
    <property type="component" value="Unassembled WGS sequence"/>
</dbReference>
<accession>A0A418VGY7</accession>
<evidence type="ECO:0000313" key="2">
    <source>
        <dbReference type="Proteomes" id="UP000285523"/>
    </source>
</evidence>
<reference evidence="1 2" key="1">
    <citation type="submission" date="2018-09" db="EMBL/GenBank/DDBJ databases">
        <title>Draft genome sequence of Rhodopseudomonas palustris 2.1.18.</title>
        <authorList>
            <person name="Robertson S.L."/>
            <person name="Meyer T.E."/>
            <person name="Kyndt J.A."/>
        </authorList>
    </citation>
    <scope>NUCLEOTIDE SEQUENCE [LARGE SCALE GENOMIC DNA]</scope>
    <source>
        <strain evidence="1 2">2.1.18</strain>
    </source>
</reference>
<gene>
    <name evidence="1" type="ORF">D4Q52_09490</name>
</gene>
<name>A0A418VGY7_RHOPL</name>
<proteinExistence type="predicted"/>
<dbReference type="RefSeq" id="WP_119856310.1">
    <property type="nucleotide sequence ID" value="NZ_QYYD01000008.1"/>
</dbReference>